<dbReference type="Proteomes" id="UP001500731">
    <property type="component" value="Unassembled WGS sequence"/>
</dbReference>
<comment type="caution">
    <text evidence="1">The sequence shown here is derived from an EMBL/GenBank/DDBJ whole genome shotgun (WGS) entry which is preliminary data.</text>
</comment>
<evidence type="ECO:0000313" key="2">
    <source>
        <dbReference type="Proteomes" id="UP001500731"/>
    </source>
</evidence>
<name>A0ABP8PV05_9MICO</name>
<accession>A0ABP8PV05</accession>
<proteinExistence type="predicted"/>
<reference evidence="2" key="1">
    <citation type="journal article" date="2019" name="Int. J. Syst. Evol. Microbiol.">
        <title>The Global Catalogue of Microorganisms (GCM) 10K type strain sequencing project: providing services to taxonomists for standard genome sequencing and annotation.</title>
        <authorList>
            <consortium name="The Broad Institute Genomics Platform"/>
            <consortium name="The Broad Institute Genome Sequencing Center for Infectious Disease"/>
            <person name="Wu L."/>
            <person name="Ma J."/>
        </authorList>
    </citation>
    <scope>NUCLEOTIDE SEQUENCE [LARGE SCALE GENOMIC DNA]</scope>
    <source>
        <strain evidence="2">JCM 17839</strain>
    </source>
</reference>
<evidence type="ECO:0000313" key="1">
    <source>
        <dbReference type="EMBL" id="GAA4492415.1"/>
    </source>
</evidence>
<organism evidence="1 2">
    <name type="scientific">Microbacterium panaciterrae</name>
    <dbReference type="NCBI Taxonomy" id="985759"/>
    <lineage>
        <taxon>Bacteria</taxon>
        <taxon>Bacillati</taxon>
        <taxon>Actinomycetota</taxon>
        <taxon>Actinomycetes</taxon>
        <taxon>Micrococcales</taxon>
        <taxon>Microbacteriaceae</taxon>
        <taxon>Microbacterium</taxon>
    </lineage>
</organism>
<gene>
    <name evidence="1" type="ORF">GCM10023171_37490</name>
</gene>
<sequence>MSPEQHERAVEIFETTIGIEYSDQVERTPEWDDAVAKAEDTTPATTVTITFPSCIPAQLLDRVTAFATDLRRIPTIDLVDVVEIRTCSSCGCTDDQGCFGGCSWISDDQDLCSACAPAEAAEQSR</sequence>
<keyword evidence="2" id="KW-1185">Reference proteome</keyword>
<dbReference type="RefSeq" id="WP_345189045.1">
    <property type="nucleotide sequence ID" value="NZ_BAABGP010000037.1"/>
</dbReference>
<protein>
    <submittedName>
        <fullName evidence="1">Uncharacterized protein</fullName>
    </submittedName>
</protein>
<dbReference type="EMBL" id="BAABGP010000037">
    <property type="protein sequence ID" value="GAA4492415.1"/>
    <property type="molecule type" value="Genomic_DNA"/>
</dbReference>